<evidence type="ECO:0000313" key="2">
    <source>
        <dbReference type="Proteomes" id="UP000550401"/>
    </source>
</evidence>
<sequence length="47" mass="5023">MTAVLTSGIEATEIEAVCRAVGVPFDTDLLDKVHHASAVADRLRNTK</sequence>
<dbReference type="Proteomes" id="UP000550401">
    <property type="component" value="Unassembled WGS sequence"/>
</dbReference>
<dbReference type="RefSeq" id="WP_182529269.1">
    <property type="nucleotide sequence ID" value="NZ_JACGXL010000001.1"/>
</dbReference>
<name>A0A839F1H3_9GAMM</name>
<accession>A0A839F1H3</accession>
<organism evidence="1 2">
    <name type="scientific">Dokdonella fugitiva</name>
    <dbReference type="NCBI Taxonomy" id="328517"/>
    <lineage>
        <taxon>Bacteria</taxon>
        <taxon>Pseudomonadati</taxon>
        <taxon>Pseudomonadota</taxon>
        <taxon>Gammaproteobacteria</taxon>
        <taxon>Lysobacterales</taxon>
        <taxon>Rhodanobacteraceae</taxon>
        <taxon>Dokdonella</taxon>
    </lineage>
</organism>
<keyword evidence="2" id="KW-1185">Reference proteome</keyword>
<evidence type="ECO:0000313" key="1">
    <source>
        <dbReference type="EMBL" id="MBA8886164.1"/>
    </source>
</evidence>
<protein>
    <submittedName>
        <fullName evidence="1">Uncharacterized protein</fullName>
    </submittedName>
</protein>
<reference evidence="1 2" key="1">
    <citation type="submission" date="2020-07" db="EMBL/GenBank/DDBJ databases">
        <title>Genomic Encyclopedia of Type Strains, Phase IV (KMG-V): Genome sequencing to study the core and pangenomes of soil and plant-associated prokaryotes.</title>
        <authorList>
            <person name="Whitman W."/>
        </authorList>
    </citation>
    <scope>NUCLEOTIDE SEQUENCE [LARGE SCALE GENOMIC DNA]</scope>
    <source>
        <strain evidence="1 2">RH2WT43</strain>
    </source>
</reference>
<dbReference type="AlphaFoldDB" id="A0A839F1H3"/>
<gene>
    <name evidence="1" type="ORF">FHW12_000355</name>
</gene>
<dbReference type="EMBL" id="JACGXL010000001">
    <property type="protein sequence ID" value="MBA8886164.1"/>
    <property type="molecule type" value="Genomic_DNA"/>
</dbReference>
<comment type="caution">
    <text evidence="1">The sequence shown here is derived from an EMBL/GenBank/DDBJ whole genome shotgun (WGS) entry which is preliminary data.</text>
</comment>
<proteinExistence type="predicted"/>